<dbReference type="AlphaFoldDB" id="A0A0W0Z2K1"/>
<evidence type="ECO:0000313" key="2">
    <source>
        <dbReference type="Proteomes" id="UP000054600"/>
    </source>
</evidence>
<reference evidence="1 2" key="1">
    <citation type="submission" date="2015-11" db="EMBL/GenBank/DDBJ databases">
        <title>Genomic analysis of 38 Legionella species identifies large and diverse effector repertoires.</title>
        <authorList>
            <person name="Burstein D."/>
            <person name="Amaro F."/>
            <person name="Zusman T."/>
            <person name="Lifshitz Z."/>
            <person name="Cohen O."/>
            <person name="Gilbert J.A."/>
            <person name="Pupko T."/>
            <person name="Shuman H.A."/>
            <person name="Segal G."/>
        </authorList>
    </citation>
    <scope>NUCLEOTIDE SEQUENCE [LARGE SCALE GENOMIC DNA]</scope>
    <source>
        <strain evidence="1 2">ATCC 49655</strain>
    </source>
</reference>
<dbReference type="STRING" id="1122169.Lsha_0760"/>
<accession>A0A0W0Z2K1</accession>
<dbReference type="EMBL" id="LNYW01000025">
    <property type="protein sequence ID" value="KTD63340.1"/>
    <property type="molecule type" value="Genomic_DNA"/>
</dbReference>
<dbReference type="RefSeq" id="WP_155823685.1">
    <property type="nucleotide sequence ID" value="NZ_KB892393.1"/>
</dbReference>
<evidence type="ECO:0000313" key="1">
    <source>
        <dbReference type="EMBL" id="KTD63340.1"/>
    </source>
</evidence>
<comment type="caution">
    <text evidence="1">The sequence shown here is derived from an EMBL/GenBank/DDBJ whole genome shotgun (WGS) entry which is preliminary data.</text>
</comment>
<dbReference type="Proteomes" id="UP000054600">
    <property type="component" value="Unassembled WGS sequence"/>
</dbReference>
<keyword evidence="2" id="KW-1185">Reference proteome</keyword>
<protein>
    <submittedName>
        <fullName evidence="1">Uncharacterized protein</fullName>
    </submittedName>
</protein>
<organism evidence="1 2">
    <name type="scientific">Legionella shakespearei DSM 23087</name>
    <dbReference type="NCBI Taxonomy" id="1122169"/>
    <lineage>
        <taxon>Bacteria</taxon>
        <taxon>Pseudomonadati</taxon>
        <taxon>Pseudomonadota</taxon>
        <taxon>Gammaproteobacteria</taxon>
        <taxon>Legionellales</taxon>
        <taxon>Legionellaceae</taxon>
        <taxon>Legionella</taxon>
    </lineage>
</organism>
<dbReference type="eggNOG" id="ENOG5031SY9">
    <property type="taxonomic scope" value="Bacteria"/>
</dbReference>
<name>A0A0W0Z2K1_9GAMM</name>
<sequence>MSVLRLETTGKMISALTEKDKVDLSGLSTDDEAQKLLREHPGFSKRLLALFKELNTVNIVLTAETAQIIAENLSLIASVTSMLRFFTSMDIESGLPFSRLVELSKSLESVKNAIVTLKDSGMLNQNALDLVLIHPELVSLPQFIIELQARAFSLARVSLVLEQFDAQHIETVVRLCHLLLKNDLFYYDALDILLRQKHYLEPVYKGAKKLISENRLPQSYFEVLEEEPENAVAFSKLISLLSTTAFFDYQNREHLLKICHLKTGAYLFLCHLKAQDMLTEPCLELVCSHQSVFLNNNLVEAFRAIPLLEQPTPGELESIIGFIKQGTDEEFVADKIIEILRLHHLDEPRLPSLS</sequence>
<dbReference type="OrthoDB" id="5652644at2"/>
<proteinExistence type="predicted"/>
<dbReference type="PATRIC" id="fig|1122169.6.peg.872"/>
<gene>
    <name evidence="1" type="ORF">Lsha_0760</name>
</gene>